<organism evidence="1 2">
    <name type="scientific">Desulfonema magnum</name>
    <dbReference type="NCBI Taxonomy" id="45655"/>
    <lineage>
        <taxon>Bacteria</taxon>
        <taxon>Pseudomonadati</taxon>
        <taxon>Thermodesulfobacteriota</taxon>
        <taxon>Desulfobacteria</taxon>
        <taxon>Desulfobacterales</taxon>
        <taxon>Desulfococcaceae</taxon>
        <taxon>Desulfonema</taxon>
    </lineage>
</organism>
<dbReference type="KEGG" id="dmm:dnm_075120"/>
<protein>
    <submittedName>
        <fullName evidence="1">Uncharacterized protein</fullName>
    </submittedName>
</protein>
<evidence type="ECO:0000313" key="1">
    <source>
        <dbReference type="EMBL" id="QTA91445.1"/>
    </source>
</evidence>
<proteinExistence type="predicted"/>
<keyword evidence="2" id="KW-1185">Reference proteome</keyword>
<dbReference type="EMBL" id="CP061800">
    <property type="protein sequence ID" value="QTA91445.1"/>
    <property type="molecule type" value="Genomic_DNA"/>
</dbReference>
<dbReference type="Proteomes" id="UP000663722">
    <property type="component" value="Chromosome"/>
</dbReference>
<evidence type="ECO:0000313" key="2">
    <source>
        <dbReference type="Proteomes" id="UP000663722"/>
    </source>
</evidence>
<name>A0A975BTL2_9BACT</name>
<gene>
    <name evidence="1" type="ORF">dnm_075120</name>
</gene>
<sequence>MRKTAALYFRTPDNFFLKICVLCEKPLRSVFALRIIFFLKSAFCAKNRCALFSHSG</sequence>
<reference evidence="1" key="1">
    <citation type="journal article" date="2021" name="Microb. Physiol.">
        <title>Proteogenomic Insights into the Physiology of Marine, Sulfate-Reducing, Filamentous Desulfonema limicola and Desulfonema magnum.</title>
        <authorList>
            <person name="Schnaars V."/>
            <person name="Wohlbrand L."/>
            <person name="Scheve S."/>
            <person name="Hinrichs C."/>
            <person name="Reinhardt R."/>
            <person name="Rabus R."/>
        </authorList>
    </citation>
    <scope>NUCLEOTIDE SEQUENCE</scope>
    <source>
        <strain evidence="1">4be13</strain>
    </source>
</reference>
<accession>A0A975BTL2</accession>
<dbReference type="AlphaFoldDB" id="A0A975BTL2"/>